<evidence type="ECO:0000313" key="8">
    <source>
        <dbReference type="Proteomes" id="UP001212997"/>
    </source>
</evidence>
<dbReference type="GO" id="GO:0000981">
    <property type="term" value="F:DNA-binding transcription factor activity, RNA polymerase II-specific"/>
    <property type="evidence" value="ECO:0007669"/>
    <property type="project" value="TreeGrafter"/>
</dbReference>
<evidence type="ECO:0000256" key="6">
    <source>
        <dbReference type="SAM" id="MobiDB-lite"/>
    </source>
</evidence>
<accession>A0AAD5YD57</accession>
<keyword evidence="2" id="KW-0805">Transcription regulation</keyword>
<evidence type="ECO:0000256" key="5">
    <source>
        <dbReference type="ARBA" id="ARBA00023242"/>
    </source>
</evidence>
<dbReference type="CDD" id="cd12148">
    <property type="entry name" value="fungal_TF_MHR"/>
    <property type="match status" value="1"/>
</dbReference>
<feature type="region of interest" description="Disordered" evidence="6">
    <location>
        <begin position="88"/>
        <end position="139"/>
    </location>
</feature>
<dbReference type="Proteomes" id="UP001212997">
    <property type="component" value="Unassembled WGS sequence"/>
</dbReference>
<feature type="region of interest" description="Disordered" evidence="6">
    <location>
        <begin position="534"/>
        <end position="613"/>
    </location>
</feature>
<comment type="caution">
    <text evidence="7">The sequence shown here is derived from an EMBL/GenBank/DDBJ whole genome shotgun (WGS) entry which is preliminary data.</text>
</comment>
<dbReference type="InterPro" id="IPR051089">
    <property type="entry name" value="prtT"/>
</dbReference>
<dbReference type="PANTHER" id="PTHR31845">
    <property type="entry name" value="FINGER DOMAIN PROTEIN, PUTATIVE-RELATED"/>
    <property type="match status" value="1"/>
</dbReference>
<evidence type="ECO:0000256" key="1">
    <source>
        <dbReference type="ARBA" id="ARBA00004123"/>
    </source>
</evidence>
<evidence type="ECO:0000256" key="3">
    <source>
        <dbReference type="ARBA" id="ARBA00023125"/>
    </source>
</evidence>
<evidence type="ECO:0000256" key="4">
    <source>
        <dbReference type="ARBA" id="ARBA00023163"/>
    </source>
</evidence>
<comment type="subcellular location">
    <subcellularLocation>
        <location evidence="1">Nucleus</location>
    </subcellularLocation>
</comment>
<evidence type="ECO:0000256" key="2">
    <source>
        <dbReference type="ARBA" id="ARBA00023015"/>
    </source>
</evidence>
<evidence type="ECO:0008006" key="9">
    <source>
        <dbReference type="Google" id="ProtNLM"/>
    </source>
</evidence>
<keyword evidence="5" id="KW-0539">Nucleus</keyword>
<organism evidence="7 8">
    <name type="scientific">Meripilus lineatus</name>
    <dbReference type="NCBI Taxonomy" id="2056292"/>
    <lineage>
        <taxon>Eukaryota</taxon>
        <taxon>Fungi</taxon>
        <taxon>Dikarya</taxon>
        <taxon>Basidiomycota</taxon>
        <taxon>Agaricomycotina</taxon>
        <taxon>Agaricomycetes</taxon>
        <taxon>Polyporales</taxon>
        <taxon>Meripilaceae</taxon>
        <taxon>Meripilus</taxon>
    </lineage>
</organism>
<sequence length="700" mass="77054">MTAESQSSDDETTFNLMVLAKSSKREYLLAQIRQKDAIIESLLKQLHNPYLATPLSIDSYRMATSPSDQGKQNVLDWLDRMQASVRTAGTSGGAKAFRLSSRGPSNPLRGEGDDDSDGESEASDPTRGPSSTIHGHALGRGAIGIATADNDNEEFNKEEDDKLHSIPDSAVPLGLIANLSLSNSKRKGNVGAGAGGGVGGARGDDKEDEDDDNVGVANETYFKPGPAYDLNIRQSLIEKHSPPEIVVHGLVTPDDVNKLFEMFMSRYSTQRYTTPRPHLLDVLSCLQLDRSTATQYGKPATIKEDYIMRQSANWYKTSQYNCHYDIGMCAYNCLLRVVACFHDEIFSDSSSPSGLNQNLDFLAVTKRHDENLGRFYDEWTIKFDNDADKTDPGTDFRCSLLPFLTNYSRLVMYSFGFQKAYRSDGCTQPSDQIFLDKCYQSAKAVITCMVDTLAPSGYMRFSPDGHFIFATFASAFLLKLLKPELSRLINRDQEAEIFDLIERLIQTLNSPEIAIDDRHTPRLHARFLSGLLSKHRRDTSRTERNHPQLPPQSEMAPGSSGSYPDQPPQPGTSSSGQGYSVQTPPQGGGSSHGMGQSRAASENPVPVDHVYQPEPVYPAIPDVDLNYGDVQSSTDVFDDEMIGLGPIQVLKTPTYWSSMMMPGFHWPDARAGGNPAYYSQGIPGITSGFSTLQQAGIQYS</sequence>
<name>A0AAD5YD57_9APHY</name>
<dbReference type="AlphaFoldDB" id="A0AAD5YD57"/>
<gene>
    <name evidence="7" type="ORF">NLI96_g11620</name>
</gene>
<protein>
    <recommendedName>
        <fullName evidence="9">Transcription factor domain-containing protein</fullName>
    </recommendedName>
</protein>
<feature type="region of interest" description="Disordered" evidence="6">
    <location>
        <begin position="184"/>
        <end position="220"/>
    </location>
</feature>
<dbReference type="GO" id="GO:0005634">
    <property type="term" value="C:nucleus"/>
    <property type="evidence" value="ECO:0007669"/>
    <property type="project" value="UniProtKB-SubCell"/>
</dbReference>
<feature type="compositionally biased region" description="Polar residues" evidence="6">
    <location>
        <begin position="571"/>
        <end position="585"/>
    </location>
</feature>
<feature type="compositionally biased region" description="Acidic residues" evidence="6">
    <location>
        <begin position="112"/>
        <end position="122"/>
    </location>
</feature>
<dbReference type="PANTHER" id="PTHR31845:SF19">
    <property type="entry name" value="TRANSCRIPTION FACTOR DOMAIN-CONTAINING PROTEIN"/>
    <property type="match status" value="1"/>
</dbReference>
<keyword evidence="8" id="KW-1185">Reference proteome</keyword>
<proteinExistence type="predicted"/>
<feature type="compositionally biased region" description="Gly residues" evidence="6">
    <location>
        <begin position="190"/>
        <end position="201"/>
    </location>
</feature>
<keyword evidence="3" id="KW-0238">DNA-binding</keyword>
<keyword evidence="4" id="KW-0804">Transcription</keyword>
<evidence type="ECO:0000313" key="7">
    <source>
        <dbReference type="EMBL" id="KAJ3475765.1"/>
    </source>
</evidence>
<dbReference type="EMBL" id="JANAWD010000802">
    <property type="protein sequence ID" value="KAJ3475765.1"/>
    <property type="molecule type" value="Genomic_DNA"/>
</dbReference>
<dbReference type="GO" id="GO:0000976">
    <property type="term" value="F:transcription cis-regulatory region binding"/>
    <property type="evidence" value="ECO:0007669"/>
    <property type="project" value="TreeGrafter"/>
</dbReference>
<reference evidence="7" key="1">
    <citation type="submission" date="2022-07" db="EMBL/GenBank/DDBJ databases">
        <title>Genome Sequence of Physisporinus lineatus.</title>
        <authorList>
            <person name="Buettner E."/>
        </authorList>
    </citation>
    <scope>NUCLEOTIDE SEQUENCE</scope>
    <source>
        <strain evidence="7">VT162</strain>
    </source>
</reference>